<dbReference type="Pfam" id="PF00420">
    <property type="entry name" value="Oxidored_q2"/>
    <property type="match status" value="1"/>
</dbReference>
<name>A0AAE3KXQ6_9EURY</name>
<evidence type="ECO:0000256" key="3">
    <source>
        <dbReference type="ARBA" id="ARBA00022692"/>
    </source>
</evidence>
<dbReference type="PANTHER" id="PTHR34583:SF2">
    <property type="entry name" value="ANTIPORTER SUBUNIT MNHC2-RELATED"/>
    <property type="match status" value="1"/>
</dbReference>
<proteinExistence type="predicted"/>
<protein>
    <submittedName>
        <fullName evidence="7">Monovalent cation/H+ antiporter subunit C</fullName>
    </submittedName>
</protein>
<organism evidence="7 8">
    <name type="scientific">Methanolobus chelungpuianus</name>
    <dbReference type="NCBI Taxonomy" id="502115"/>
    <lineage>
        <taxon>Archaea</taxon>
        <taxon>Methanobacteriati</taxon>
        <taxon>Methanobacteriota</taxon>
        <taxon>Stenosarchaea group</taxon>
        <taxon>Methanomicrobia</taxon>
        <taxon>Methanosarcinales</taxon>
        <taxon>Methanosarcinaceae</taxon>
        <taxon>Methanolobus</taxon>
    </lineage>
</organism>
<dbReference type="Gene3D" id="1.10.287.3510">
    <property type="match status" value="1"/>
</dbReference>
<dbReference type="InterPro" id="IPR039428">
    <property type="entry name" value="NUOK/Mnh_C1-like"/>
</dbReference>
<evidence type="ECO:0000256" key="2">
    <source>
        <dbReference type="ARBA" id="ARBA00022475"/>
    </source>
</evidence>
<feature type="transmembrane region" description="Helical" evidence="6">
    <location>
        <begin position="29"/>
        <end position="51"/>
    </location>
</feature>
<feature type="transmembrane region" description="Helical" evidence="6">
    <location>
        <begin position="98"/>
        <end position="119"/>
    </location>
</feature>
<dbReference type="Proteomes" id="UP001206983">
    <property type="component" value="Unassembled WGS sequence"/>
</dbReference>
<comment type="caution">
    <text evidence="7">The sequence shown here is derived from an EMBL/GenBank/DDBJ whole genome shotgun (WGS) entry which is preliminary data.</text>
</comment>
<evidence type="ECO:0000256" key="4">
    <source>
        <dbReference type="ARBA" id="ARBA00022989"/>
    </source>
</evidence>
<evidence type="ECO:0000256" key="6">
    <source>
        <dbReference type="SAM" id="Phobius"/>
    </source>
</evidence>
<keyword evidence="3 6" id="KW-0812">Transmembrane</keyword>
<dbReference type="GO" id="GO:0005886">
    <property type="term" value="C:plasma membrane"/>
    <property type="evidence" value="ECO:0007669"/>
    <property type="project" value="UniProtKB-SubCell"/>
</dbReference>
<dbReference type="AlphaFoldDB" id="A0AAE3KXQ6"/>
<sequence>MNDTLLSVSIALVFGIATFMILRRDLIRVAIGITLLSHATNMLIVSTGAFLGGRTPIITGDKAVSTGGTFIDDLATGILAPVIPDGIEIAYVDPLVQALTLTAIVISLATTAFLLILCYRLYQEQGTTDVSEIRRLKG</sequence>
<evidence type="ECO:0000256" key="5">
    <source>
        <dbReference type="ARBA" id="ARBA00023136"/>
    </source>
</evidence>
<dbReference type="RefSeq" id="WP_256623007.1">
    <property type="nucleotide sequence ID" value="NZ_JTEO01000004.1"/>
</dbReference>
<evidence type="ECO:0000313" key="7">
    <source>
        <dbReference type="EMBL" id="MCQ6963111.1"/>
    </source>
</evidence>
<keyword evidence="5 6" id="KW-0472">Membrane</keyword>
<dbReference type="PANTHER" id="PTHR34583">
    <property type="entry name" value="ANTIPORTER SUBUNIT MNHC2-RELATED"/>
    <property type="match status" value="1"/>
</dbReference>
<keyword evidence="8" id="KW-1185">Reference proteome</keyword>
<keyword evidence="2" id="KW-1003">Cell membrane</keyword>
<evidence type="ECO:0000256" key="1">
    <source>
        <dbReference type="ARBA" id="ARBA00004651"/>
    </source>
</evidence>
<keyword evidence="4 6" id="KW-1133">Transmembrane helix</keyword>
<dbReference type="EMBL" id="JTEO01000004">
    <property type="protein sequence ID" value="MCQ6963111.1"/>
    <property type="molecule type" value="Genomic_DNA"/>
</dbReference>
<comment type="subcellular location">
    <subcellularLocation>
        <location evidence="1">Cell membrane</location>
        <topology evidence="1">Multi-pass membrane protein</topology>
    </subcellularLocation>
</comment>
<feature type="transmembrane region" description="Helical" evidence="6">
    <location>
        <begin position="6"/>
        <end position="22"/>
    </location>
</feature>
<dbReference type="InterPro" id="IPR050601">
    <property type="entry name" value="CPA3_antiporter_subunitC"/>
</dbReference>
<dbReference type="NCBIfam" id="NF009304">
    <property type="entry name" value="PRK12661.1"/>
    <property type="match status" value="1"/>
</dbReference>
<reference evidence="7 8" key="1">
    <citation type="journal article" date="2011" name="Appl. Environ. Microbiol.">
        <title>Methanogenic archaea isolated from Taiwan's Chelungpu fault.</title>
        <authorList>
            <person name="Wu S.Y."/>
            <person name="Lai M.C."/>
        </authorList>
    </citation>
    <scope>NUCLEOTIDE SEQUENCE [LARGE SCALE GENOMIC DNA]</scope>
    <source>
        <strain evidence="7 8">St545Mb</strain>
    </source>
</reference>
<gene>
    <name evidence="7" type="ORF">PV02_08730</name>
</gene>
<evidence type="ECO:0000313" key="8">
    <source>
        <dbReference type="Proteomes" id="UP001206983"/>
    </source>
</evidence>
<accession>A0AAE3KXQ6</accession>